<feature type="domain" description="Carbohydrate kinase FGGY N-terminal" evidence="4">
    <location>
        <begin position="57"/>
        <end position="127"/>
    </location>
</feature>
<evidence type="ECO:0000259" key="4">
    <source>
        <dbReference type="Pfam" id="PF00370"/>
    </source>
</evidence>
<dbReference type="SUPFAM" id="SSF53067">
    <property type="entry name" value="Actin-like ATPase domain"/>
    <property type="match status" value="1"/>
</dbReference>
<name>A0A0U5GK76_ASPCI</name>
<reference evidence="6" key="1">
    <citation type="journal article" date="2016" name="Genome Announc.">
        <title>Draft genome sequences of fungus Aspergillus calidoustus.</title>
        <authorList>
            <person name="Horn F."/>
            <person name="Linde J."/>
            <person name="Mattern D.J."/>
            <person name="Walther G."/>
            <person name="Guthke R."/>
            <person name="Scherlach K."/>
            <person name="Martin K."/>
            <person name="Brakhage A.A."/>
            <person name="Petzke L."/>
            <person name="Valiante V."/>
        </authorList>
    </citation>
    <scope>NUCLEOTIDE SEQUENCE [LARGE SCALE GENOMIC DNA]</scope>
    <source>
        <strain evidence="6">SF006504</strain>
    </source>
</reference>
<dbReference type="InterPro" id="IPR018484">
    <property type="entry name" value="FGGY_N"/>
</dbReference>
<accession>A0A0U5GK76</accession>
<dbReference type="GO" id="GO:0046167">
    <property type="term" value="P:glycerol-3-phosphate biosynthetic process"/>
    <property type="evidence" value="ECO:0007669"/>
    <property type="project" value="TreeGrafter"/>
</dbReference>
<dbReference type="Pfam" id="PF00370">
    <property type="entry name" value="FGGY_N"/>
    <property type="match status" value="1"/>
</dbReference>
<dbReference type="InterPro" id="IPR043129">
    <property type="entry name" value="ATPase_NBD"/>
</dbReference>
<dbReference type="PANTHER" id="PTHR10196">
    <property type="entry name" value="SUGAR KINASE"/>
    <property type="match status" value="1"/>
</dbReference>
<dbReference type="EMBL" id="CDMC01000032">
    <property type="protein sequence ID" value="CEL11831.1"/>
    <property type="molecule type" value="Genomic_DNA"/>
</dbReference>
<keyword evidence="2" id="KW-0808">Transferase</keyword>
<keyword evidence="6" id="KW-1185">Reference proteome</keyword>
<comment type="similarity">
    <text evidence="1">Belongs to the FGGY kinase family.</text>
</comment>
<evidence type="ECO:0000256" key="3">
    <source>
        <dbReference type="ARBA" id="ARBA00022777"/>
    </source>
</evidence>
<dbReference type="GO" id="GO:0006071">
    <property type="term" value="P:glycerol metabolic process"/>
    <property type="evidence" value="ECO:0007669"/>
    <property type="project" value="TreeGrafter"/>
</dbReference>
<evidence type="ECO:0000313" key="6">
    <source>
        <dbReference type="Proteomes" id="UP000054771"/>
    </source>
</evidence>
<proteinExistence type="inferred from homology"/>
<keyword evidence="3 5" id="KW-0418">Kinase</keyword>
<gene>
    <name evidence="5" type="ORF">ASPCAL14927</name>
</gene>
<sequence>MQPHQIPRSGSSHRPTYLQIFNLSTRRERSTTRHLSQSLAPCPTTTTHNYAPVQFHSTNASRTMFMNLESLQYDNFLLDFFGIRGRVHLPQIVPSSDASAYGALSTGSLAGVPIMGCLGDQSSALVGQKGFSPSNNASSLVVELLQLYLRFHS</sequence>
<evidence type="ECO:0000313" key="5">
    <source>
        <dbReference type="EMBL" id="CEL11831.1"/>
    </source>
</evidence>
<dbReference type="STRING" id="454130.A0A0U5GK76"/>
<dbReference type="GO" id="GO:0004370">
    <property type="term" value="F:glycerol kinase activity"/>
    <property type="evidence" value="ECO:0007669"/>
    <property type="project" value="TreeGrafter"/>
</dbReference>
<dbReference type="GO" id="GO:0006641">
    <property type="term" value="P:triglyceride metabolic process"/>
    <property type="evidence" value="ECO:0007669"/>
    <property type="project" value="TreeGrafter"/>
</dbReference>
<dbReference type="Proteomes" id="UP000054771">
    <property type="component" value="Unassembled WGS sequence"/>
</dbReference>
<protein>
    <submittedName>
        <fullName evidence="5">Putative Ribulose kinase</fullName>
    </submittedName>
</protein>
<dbReference type="OrthoDB" id="5422795at2759"/>
<organism evidence="5 6">
    <name type="scientific">Aspergillus calidoustus</name>
    <dbReference type="NCBI Taxonomy" id="454130"/>
    <lineage>
        <taxon>Eukaryota</taxon>
        <taxon>Fungi</taxon>
        <taxon>Dikarya</taxon>
        <taxon>Ascomycota</taxon>
        <taxon>Pezizomycotina</taxon>
        <taxon>Eurotiomycetes</taxon>
        <taxon>Eurotiomycetidae</taxon>
        <taxon>Eurotiales</taxon>
        <taxon>Aspergillaceae</taxon>
        <taxon>Aspergillus</taxon>
        <taxon>Aspergillus subgen. Nidulantes</taxon>
    </lineage>
</organism>
<dbReference type="Gene3D" id="3.30.420.40">
    <property type="match status" value="1"/>
</dbReference>
<evidence type="ECO:0000256" key="2">
    <source>
        <dbReference type="ARBA" id="ARBA00022679"/>
    </source>
</evidence>
<dbReference type="GO" id="GO:0005739">
    <property type="term" value="C:mitochondrion"/>
    <property type="evidence" value="ECO:0007669"/>
    <property type="project" value="TreeGrafter"/>
</dbReference>
<evidence type="ECO:0000256" key="1">
    <source>
        <dbReference type="ARBA" id="ARBA00009156"/>
    </source>
</evidence>
<dbReference type="AlphaFoldDB" id="A0A0U5GK76"/>
<dbReference type="PANTHER" id="PTHR10196:SF75">
    <property type="entry name" value="GLYCEROL KINASE"/>
    <property type="match status" value="1"/>
</dbReference>